<keyword evidence="2" id="KW-1133">Transmembrane helix</keyword>
<accession>A0A6C0F4H2</accession>
<name>A0A6C0F4H2_9ZZZZ</name>
<evidence type="ECO:0000313" key="3">
    <source>
        <dbReference type="EMBL" id="QHT36042.1"/>
    </source>
</evidence>
<feature type="transmembrane region" description="Helical" evidence="2">
    <location>
        <begin position="77"/>
        <end position="97"/>
    </location>
</feature>
<organism evidence="3">
    <name type="scientific">viral metagenome</name>
    <dbReference type="NCBI Taxonomy" id="1070528"/>
    <lineage>
        <taxon>unclassified sequences</taxon>
        <taxon>metagenomes</taxon>
        <taxon>organismal metagenomes</taxon>
    </lineage>
</organism>
<feature type="compositionally biased region" description="Basic and acidic residues" evidence="1">
    <location>
        <begin position="39"/>
        <end position="58"/>
    </location>
</feature>
<dbReference type="AlphaFoldDB" id="A0A6C0F4H2"/>
<reference evidence="3" key="1">
    <citation type="journal article" date="2020" name="Nature">
        <title>Giant virus diversity and host interactions through global metagenomics.</title>
        <authorList>
            <person name="Schulz F."/>
            <person name="Roux S."/>
            <person name="Paez-Espino D."/>
            <person name="Jungbluth S."/>
            <person name="Walsh D.A."/>
            <person name="Denef V.J."/>
            <person name="McMahon K.D."/>
            <person name="Konstantinidis K.T."/>
            <person name="Eloe-Fadrosh E.A."/>
            <person name="Kyrpides N.C."/>
            <person name="Woyke T."/>
        </authorList>
    </citation>
    <scope>NUCLEOTIDE SEQUENCE</scope>
    <source>
        <strain evidence="3">GVMAG-M-3300009182-46</strain>
    </source>
</reference>
<keyword evidence="2" id="KW-0812">Transmembrane</keyword>
<feature type="region of interest" description="Disordered" evidence="1">
    <location>
        <begin position="39"/>
        <end position="64"/>
    </location>
</feature>
<evidence type="ECO:0000256" key="1">
    <source>
        <dbReference type="SAM" id="MobiDB-lite"/>
    </source>
</evidence>
<proteinExistence type="predicted"/>
<protein>
    <submittedName>
        <fullName evidence="3">Uncharacterized protein</fullName>
    </submittedName>
</protein>
<sequence length="104" mass="11437">MEVENPLQADVLHIIDIEMPNAKEIISTSAIPIAKCMEGESNGRESNGRESSAERDSSSEIEDTSSKKICFFLEMSAIVFVGIAFLGGFILFLVWLYNPCIFGS</sequence>
<evidence type="ECO:0000256" key="2">
    <source>
        <dbReference type="SAM" id="Phobius"/>
    </source>
</evidence>
<keyword evidence="2" id="KW-0472">Membrane</keyword>
<dbReference type="EMBL" id="MN739029">
    <property type="protein sequence ID" value="QHT36042.1"/>
    <property type="molecule type" value="Genomic_DNA"/>
</dbReference>